<dbReference type="AlphaFoldDB" id="A0ABD3T2R4"/>
<keyword evidence="2" id="KW-1185">Reference proteome</keyword>
<organism evidence="1 2">
    <name type="scientific">Sinanodonta woodiana</name>
    <name type="common">Chinese pond mussel</name>
    <name type="synonym">Anodonta woodiana</name>
    <dbReference type="NCBI Taxonomy" id="1069815"/>
    <lineage>
        <taxon>Eukaryota</taxon>
        <taxon>Metazoa</taxon>
        <taxon>Spiralia</taxon>
        <taxon>Lophotrochozoa</taxon>
        <taxon>Mollusca</taxon>
        <taxon>Bivalvia</taxon>
        <taxon>Autobranchia</taxon>
        <taxon>Heteroconchia</taxon>
        <taxon>Palaeoheterodonta</taxon>
        <taxon>Unionida</taxon>
        <taxon>Unionoidea</taxon>
        <taxon>Unionidae</taxon>
        <taxon>Unioninae</taxon>
        <taxon>Sinanodonta</taxon>
    </lineage>
</organism>
<reference evidence="1 2" key="1">
    <citation type="submission" date="2024-11" db="EMBL/GenBank/DDBJ databases">
        <title>Chromosome-level genome assembly of the freshwater bivalve Anodonta woodiana.</title>
        <authorList>
            <person name="Chen X."/>
        </authorList>
    </citation>
    <scope>NUCLEOTIDE SEQUENCE [LARGE SCALE GENOMIC DNA]</scope>
    <source>
        <strain evidence="1">MN2024</strain>
        <tissue evidence="1">Gills</tissue>
    </source>
</reference>
<evidence type="ECO:0000313" key="1">
    <source>
        <dbReference type="EMBL" id="KAL3831199.1"/>
    </source>
</evidence>
<evidence type="ECO:0000313" key="2">
    <source>
        <dbReference type="Proteomes" id="UP001634394"/>
    </source>
</evidence>
<dbReference type="EMBL" id="JBJQND010000021">
    <property type="protein sequence ID" value="KAL3831199.1"/>
    <property type="molecule type" value="Genomic_DNA"/>
</dbReference>
<comment type="caution">
    <text evidence="1">The sequence shown here is derived from an EMBL/GenBank/DDBJ whole genome shotgun (WGS) entry which is preliminary data.</text>
</comment>
<proteinExistence type="predicted"/>
<accession>A0ABD3T2R4</accession>
<gene>
    <name evidence="1" type="ORF">ACJMK2_044774</name>
</gene>
<dbReference type="Proteomes" id="UP001634394">
    <property type="component" value="Unassembled WGS sequence"/>
</dbReference>
<sequence>MTLKANLVRLNLQKSMVGSRYLSLSSYIGQSRLNTYRTAPGKGASQRLQDPLDVPARGGLVNMSEKASTFTARSYRSSPCGDILVRRHTCKCHTPSHSVSSCPFRI</sequence>
<name>A0ABD3T2R4_SINWO</name>
<protein>
    <submittedName>
        <fullName evidence="1">Uncharacterized protein</fullName>
    </submittedName>
</protein>